<sequence length="142" mass="15071">MPNPPSLHTSCAAFSIELDSTGAFRLNDHSTPSQSRDFTLQTAAFSGTTVTYRSGHTTASIAQLEGVSMVNGVRGTDAEGSVEAPESSSASSPGDCRNVQIGFNHCCFHLFQPVEAIIERVKNYFQARGSPDGDVEGNPGYI</sequence>
<feature type="region of interest" description="Disordered" evidence="1">
    <location>
        <begin position="74"/>
        <end position="94"/>
    </location>
</feature>
<gene>
    <name evidence="2" type="ORF">FA13DRAFT_1777737</name>
</gene>
<evidence type="ECO:0000313" key="3">
    <source>
        <dbReference type="Proteomes" id="UP000298030"/>
    </source>
</evidence>
<dbReference type="Proteomes" id="UP000298030">
    <property type="component" value="Unassembled WGS sequence"/>
</dbReference>
<evidence type="ECO:0000313" key="2">
    <source>
        <dbReference type="EMBL" id="TEB24657.1"/>
    </source>
</evidence>
<dbReference type="EMBL" id="QPFP01000064">
    <property type="protein sequence ID" value="TEB24657.1"/>
    <property type="molecule type" value="Genomic_DNA"/>
</dbReference>
<keyword evidence="3" id="KW-1185">Reference proteome</keyword>
<evidence type="ECO:0000256" key="1">
    <source>
        <dbReference type="SAM" id="MobiDB-lite"/>
    </source>
</evidence>
<dbReference type="OrthoDB" id="10605295at2759"/>
<reference evidence="2 3" key="1">
    <citation type="journal article" date="2019" name="Nat. Ecol. Evol.">
        <title>Megaphylogeny resolves global patterns of mushroom evolution.</title>
        <authorList>
            <person name="Varga T."/>
            <person name="Krizsan K."/>
            <person name="Foldi C."/>
            <person name="Dima B."/>
            <person name="Sanchez-Garcia M."/>
            <person name="Sanchez-Ramirez S."/>
            <person name="Szollosi G.J."/>
            <person name="Szarkandi J.G."/>
            <person name="Papp V."/>
            <person name="Albert L."/>
            <person name="Andreopoulos W."/>
            <person name="Angelini C."/>
            <person name="Antonin V."/>
            <person name="Barry K.W."/>
            <person name="Bougher N.L."/>
            <person name="Buchanan P."/>
            <person name="Buyck B."/>
            <person name="Bense V."/>
            <person name="Catcheside P."/>
            <person name="Chovatia M."/>
            <person name="Cooper J."/>
            <person name="Damon W."/>
            <person name="Desjardin D."/>
            <person name="Finy P."/>
            <person name="Geml J."/>
            <person name="Haridas S."/>
            <person name="Hughes K."/>
            <person name="Justo A."/>
            <person name="Karasinski D."/>
            <person name="Kautmanova I."/>
            <person name="Kiss B."/>
            <person name="Kocsube S."/>
            <person name="Kotiranta H."/>
            <person name="LaButti K.M."/>
            <person name="Lechner B.E."/>
            <person name="Liimatainen K."/>
            <person name="Lipzen A."/>
            <person name="Lukacs Z."/>
            <person name="Mihaltcheva S."/>
            <person name="Morgado L.N."/>
            <person name="Niskanen T."/>
            <person name="Noordeloos M.E."/>
            <person name="Ohm R.A."/>
            <person name="Ortiz-Santana B."/>
            <person name="Ovrebo C."/>
            <person name="Racz N."/>
            <person name="Riley R."/>
            <person name="Savchenko A."/>
            <person name="Shiryaev A."/>
            <person name="Soop K."/>
            <person name="Spirin V."/>
            <person name="Szebenyi C."/>
            <person name="Tomsovsky M."/>
            <person name="Tulloss R.E."/>
            <person name="Uehling J."/>
            <person name="Grigoriev I.V."/>
            <person name="Vagvolgyi C."/>
            <person name="Papp T."/>
            <person name="Martin F.M."/>
            <person name="Miettinen O."/>
            <person name="Hibbett D.S."/>
            <person name="Nagy L.G."/>
        </authorList>
    </citation>
    <scope>NUCLEOTIDE SEQUENCE [LARGE SCALE GENOMIC DNA]</scope>
    <source>
        <strain evidence="2 3">FP101781</strain>
    </source>
</reference>
<protein>
    <submittedName>
        <fullName evidence="2">Uncharacterized protein</fullName>
    </submittedName>
</protein>
<comment type="caution">
    <text evidence="2">The sequence shown here is derived from an EMBL/GenBank/DDBJ whole genome shotgun (WGS) entry which is preliminary data.</text>
</comment>
<accession>A0A4Y7SS12</accession>
<proteinExistence type="predicted"/>
<feature type="compositionally biased region" description="Low complexity" evidence="1">
    <location>
        <begin position="78"/>
        <end position="94"/>
    </location>
</feature>
<organism evidence="2 3">
    <name type="scientific">Coprinellus micaceus</name>
    <name type="common">Glistening ink-cap mushroom</name>
    <name type="synonym">Coprinus micaceus</name>
    <dbReference type="NCBI Taxonomy" id="71717"/>
    <lineage>
        <taxon>Eukaryota</taxon>
        <taxon>Fungi</taxon>
        <taxon>Dikarya</taxon>
        <taxon>Basidiomycota</taxon>
        <taxon>Agaricomycotina</taxon>
        <taxon>Agaricomycetes</taxon>
        <taxon>Agaricomycetidae</taxon>
        <taxon>Agaricales</taxon>
        <taxon>Agaricineae</taxon>
        <taxon>Psathyrellaceae</taxon>
        <taxon>Coprinellus</taxon>
    </lineage>
</organism>
<dbReference type="AlphaFoldDB" id="A0A4Y7SS12"/>
<name>A0A4Y7SS12_COPMI</name>